<feature type="compositionally biased region" description="Basic and acidic residues" evidence="2">
    <location>
        <begin position="76"/>
        <end position="85"/>
    </location>
</feature>
<feature type="region of interest" description="Disordered" evidence="2">
    <location>
        <begin position="526"/>
        <end position="578"/>
    </location>
</feature>
<accession>A0AAW2ND80</accession>
<gene>
    <name evidence="4" type="ORF">Sradi_4550900</name>
</gene>
<feature type="compositionally biased region" description="Polar residues" evidence="2">
    <location>
        <begin position="90"/>
        <end position="102"/>
    </location>
</feature>
<dbReference type="GO" id="GO:0008233">
    <property type="term" value="F:peptidase activity"/>
    <property type="evidence" value="ECO:0007669"/>
    <property type="project" value="UniProtKB-KW"/>
</dbReference>
<dbReference type="GO" id="GO:0006508">
    <property type="term" value="P:proteolysis"/>
    <property type="evidence" value="ECO:0007669"/>
    <property type="project" value="UniProtKB-KW"/>
</dbReference>
<organism evidence="4">
    <name type="scientific">Sesamum radiatum</name>
    <name type="common">Black benniseed</name>
    <dbReference type="NCBI Taxonomy" id="300843"/>
    <lineage>
        <taxon>Eukaryota</taxon>
        <taxon>Viridiplantae</taxon>
        <taxon>Streptophyta</taxon>
        <taxon>Embryophyta</taxon>
        <taxon>Tracheophyta</taxon>
        <taxon>Spermatophyta</taxon>
        <taxon>Magnoliopsida</taxon>
        <taxon>eudicotyledons</taxon>
        <taxon>Gunneridae</taxon>
        <taxon>Pentapetalae</taxon>
        <taxon>asterids</taxon>
        <taxon>lamiids</taxon>
        <taxon>Lamiales</taxon>
        <taxon>Pedaliaceae</taxon>
        <taxon>Sesamum</taxon>
    </lineage>
</organism>
<dbReference type="PANTHER" id="PTHR42648:SF18">
    <property type="entry name" value="RETROTRANSPOSON, UNCLASSIFIED-LIKE PROTEIN"/>
    <property type="match status" value="1"/>
</dbReference>
<feature type="compositionally biased region" description="Basic residues" evidence="2">
    <location>
        <begin position="561"/>
        <end position="573"/>
    </location>
</feature>
<keyword evidence="1" id="KW-0645">Protease</keyword>
<dbReference type="InterPro" id="IPR054722">
    <property type="entry name" value="PolX-like_BBD"/>
</dbReference>
<dbReference type="EMBL" id="JACGWJ010000020">
    <property type="protein sequence ID" value="KAL0340341.1"/>
    <property type="molecule type" value="Genomic_DNA"/>
</dbReference>
<dbReference type="PROSITE" id="PS50994">
    <property type="entry name" value="INTEGRASE"/>
    <property type="match status" value="1"/>
</dbReference>
<evidence type="ECO:0000256" key="1">
    <source>
        <dbReference type="ARBA" id="ARBA00022670"/>
    </source>
</evidence>
<dbReference type="AlphaFoldDB" id="A0AAW2ND80"/>
<dbReference type="InterPro" id="IPR001584">
    <property type="entry name" value="Integrase_cat-core"/>
</dbReference>
<dbReference type="PANTHER" id="PTHR42648">
    <property type="entry name" value="TRANSPOSASE, PUTATIVE-RELATED"/>
    <property type="match status" value="1"/>
</dbReference>
<keyword evidence="1" id="KW-0378">Hydrolase</keyword>
<reference evidence="4" key="1">
    <citation type="submission" date="2020-06" db="EMBL/GenBank/DDBJ databases">
        <authorList>
            <person name="Li T."/>
            <person name="Hu X."/>
            <person name="Zhang T."/>
            <person name="Song X."/>
            <person name="Zhang H."/>
            <person name="Dai N."/>
            <person name="Sheng W."/>
            <person name="Hou X."/>
            <person name="Wei L."/>
        </authorList>
    </citation>
    <scope>NUCLEOTIDE SEQUENCE</scope>
    <source>
        <strain evidence="4">G02</strain>
        <tissue evidence="4">Leaf</tissue>
    </source>
</reference>
<evidence type="ECO:0000259" key="3">
    <source>
        <dbReference type="PROSITE" id="PS50994"/>
    </source>
</evidence>
<dbReference type="Pfam" id="PF25597">
    <property type="entry name" value="SH3_retrovirus"/>
    <property type="match status" value="1"/>
</dbReference>
<sequence>MKMKDSETIDEYYTKVRELVNQLKAYGEDIPEKRVVEKLLISVTEKYDPIVTTIEETKDITTLTVTELVGSLEAYEKRRSRREENSLENAFQSKLNMRSQNSNKKEENFKKKDCRLKGNHQANCIEENNSSDQLFYTCNSVAETGEATWYIDSAASNHMTYNKGAFQTLDESFKTNVKLGDNHIVKVEGKGSVAINTKKGTRIINDVMYIPNLRTNLFSVGQMMEKGYTLHFGGDSCTIYDNKDKTLKIAETYHKSKLSRELAKPVYKGKQHKKPFPSGTSWRAKAVLELIHTDVCGPMRTPSHEQNRYFILFIDDYSRMTWVYFMREKSEVFKVFKKFKNLVEKQSGRSIKVLRSDRGKEYNNSEFDKFCEEEGIEHQTTVSYNPQQNGVSERKNRTVMEMARSMLQEKHLPKAFWAEAVYTAVYLLNRCPTKAVQNMTPIEAWSGKKPSAKHLRVFGSICYVHIPTEKRHKLEEKTEKGIFLGYSTQSKGYRIYNLKTKKLIISRDVEFDEDAMWNWDEEKVERKCNDSKETPPQQQQEEGTDQAEMERRSQQAPGSPRSHHHQKRLRKKPRQEGQSFSVIYMKHATSSCWNQRILKPL</sequence>
<feature type="domain" description="Integrase catalytic" evidence="3">
    <location>
        <begin position="273"/>
        <end position="449"/>
    </location>
</feature>
<evidence type="ECO:0000313" key="4">
    <source>
        <dbReference type="EMBL" id="KAL0340341.1"/>
    </source>
</evidence>
<comment type="caution">
    <text evidence="4">The sequence shown here is derived from an EMBL/GenBank/DDBJ whole genome shotgun (WGS) entry which is preliminary data.</text>
</comment>
<dbReference type="Pfam" id="PF22936">
    <property type="entry name" value="Pol_BBD"/>
    <property type="match status" value="1"/>
</dbReference>
<dbReference type="InterPro" id="IPR012337">
    <property type="entry name" value="RNaseH-like_sf"/>
</dbReference>
<dbReference type="InterPro" id="IPR057670">
    <property type="entry name" value="SH3_retrovirus"/>
</dbReference>
<feature type="region of interest" description="Disordered" evidence="2">
    <location>
        <begin position="76"/>
        <end position="108"/>
    </location>
</feature>
<dbReference type="GO" id="GO:0003676">
    <property type="term" value="F:nucleic acid binding"/>
    <property type="evidence" value="ECO:0007669"/>
    <property type="project" value="InterPro"/>
</dbReference>
<proteinExistence type="predicted"/>
<name>A0AAW2ND80_SESRA</name>
<dbReference type="Gene3D" id="3.30.420.10">
    <property type="entry name" value="Ribonuclease H-like superfamily/Ribonuclease H"/>
    <property type="match status" value="1"/>
</dbReference>
<dbReference type="Pfam" id="PF14223">
    <property type="entry name" value="Retrotran_gag_2"/>
    <property type="match status" value="1"/>
</dbReference>
<protein>
    <submittedName>
        <fullName evidence="4">Retrovirus-related Pol polyprotein from transposon TNT 1-94</fullName>
    </submittedName>
</protein>
<dbReference type="SUPFAM" id="SSF53098">
    <property type="entry name" value="Ribonuclease H-like"/>
    <property type="match status" value="1"/>
</dbReference>
<dbReference type="InterPro" id="IPR039537">
    <property type="entry name" value="Retrotran_Ty1/copia-like"/>
</dbReference>
<evidence type="ECO:0000256" key="2">
    <source>
        <dbReference type="SAM" id="MobiDB-lite"/>
    </source>
</evidence>
<dbReference type="Pfam" id="PF00665">
    <property type="entry name" value="rve"/>
    <property type="match status" value="1"/>
</dbReference>
<reference evidence="4" key="2">
    <citation type="journal article" date="2024" name="Plant">
        <title>Genomic evolution and insights into agronomic trait innovations of Sesamum species.</title>
        <authorList>
            <person name="Miao H."/>
            <person name="Wang L."/>
            <person name="Qu L."/>
            <person name="Liu H."/>
            <person name="Sun Y."/>
            <person name="Le M."/>
            <person name="Wang Q."/>
            <person name="Wei S."/>
            <person name="Zheng Y."/>
            <person name="Lin W."/>
            <person name="Duan Y."/>
            <person name="Cao H."/>
            <person name="Xiong S."/>
            <person name="Wang X."/>
            <person name="Wei L."/>
            <person name="Li C."/>
            <person name="Ma Q."/>
            <person name="Ju M."/>
            <person name="Zhao R."/>
            <person name="Li G."/>
            <person name="Mu C."/>
            <person name="Tian Q."/>
            <person name="Mei H."/>
            <person name="Zhang T."/>
            <person name="Gao T."/>
            <person name="Zhang H."/>
        </authorList>
    </citation>
    <scope>NUCLEOTIDE SEQUENCE</scope>
    <source>
        <strain evidence="4">G02</strain>
    </source>
</reference>
<dbReference type="GO" id="GO:0015074">
    <property type="term" value="P:DNA integration"/>
    <property type="evidence" value="ECO:0007669"/>
    <property type="project" value="InterPro"/>
</dbReference>
<dbReference type="InterPro" id="IPR036397">
    <property type="entry name" value="RNaseH_sf"/>
</dbReference>